<dbReference type="RefSeq" id="WP_120463298.1">
    <property type="nucleotide sequence ID" value="NZ_BMIW01000004.1"/>
</dbReference>
<evidence type="ECO:0000313" key="1">
    <source>
        <dbReference type="EMBL" id="GGF89719.1"/>
    </source>
</evidence>
<dbReference type="Proteomes" id="UP000608420">
    <property type="component" value="Unassembled WGS sequence"/>
</dbReference>
<protein>
    <recommendedName>
        <fullName evidence="3">Peptidase</fullName>
    </recommendedName>
</protein>
<proteinExistence type="predicted"/>
<comment type="caution">
    <text evidence="1">The sequence shown here is derived from an EMBL/GenBank/DDBJ whole genome shotgun (WGS) entry which is preliminary data.</text>
</comment>
<organism evidence="1 2">
    <name type="scientific">Paenibacillus aceti</name>
    <dbReference type="NCBI Taxonomy" id="1820010"/>
    <lineage>
        <taxon>Bacteria</taxon>
        <taxon>Bacillati</taxon>
        <taxon>Bacillota</taxon>
        <taxon>Bacilli</taxon>
        <taxon>Bacillales</taxon>
        <taxon>Paenibacillaceae</taxon>
        <taxon>Paenibacillus</taxon>
    </lineage>
</organism>
<evidence type="ECO:0008006" key="3">
    <source>
        <dbReference type="Google" id="ProtNLM"/>
    </source>
</evidence>
<dbReference type="Pfam" id="PF08795">
    <property type="entry name" value="DUF1796"/>
    <property type="match status" value="1"/>
</dbReference>
<dbReference type="InterPro" id="IPR014903">
    <property type="entry name" value="DUF1796"/>
</dbReference>
<evidence type="ECO:0000313" key="2">
    <source>
        <dbReference type="Proteomes" id="UP000608420"/>
    </source>
</evidence>
<gene>
    <name evidence="1" type="ORF">GCM10010913_08910</name>
</gene>
<keyword evidence="2" id="KW-1185">Reference proteome</keyword>
<name>A0ABQ1VRL1_9BACL</name>
<accession>A0ABQ1VRL1</accession>
<reference evidence="2" key="1">
    <citation type="journal article" date="2019" name="Int. J. Syst. Evol. Microbiol.">
        <title>The Global Catalogue of Microorganisms (GCM) 10K type strain sequencing project: providing services to taxonomists for standard genome sequencing and annotation.</title>
        <authorList>
            <consortium name="The Broad Institute Genomics Platform"/>
            <consortium name="The Broad Institute Genome Sequencing Center for Infectious Disease"/>
            <person name="Wu L."/>
            <person name="Ma J."/>
        </authorList>
    </citation>
    <scope>NUCLEOTIDE SEQUENCE [LARGE SCALE GENOMIC DNA]</scope>
    <source>
        <strain evidence="2">CGMCC 1.15420</strain>
    </source>
</reference>
<dbReference type="EMBL" id="BMIW01000004">
    <property type="protein sequence ID" value="GGF89719.1"/>
    <property type="molecule type" value="Genomic_DNA"/>
</dbReference>
<sequence>MLFHELKGKYQAVFSLGNNCLPAIQLERNGLRPYSGPLDWLAFKQIADLNRMLLNRFEGFMDYNHLRVESRVSERLFLVEDNYYHLYFNHDFFTHNNTETQLLAYPEVKAKYDRRVNRFLEKISTSKLILFVHTGSTLEEIRTLDSVLSQIVVHDYRLLLVNHAAVPGIVDSHSPLDKVCSLLIPDGEVWNGNNRHWSRIFKGIRIEE</sequence>